<accession>A0A9W9KLA8</accession>
<dbReference type="EMBL" id="JAPQKI010000002">
    <property type="protein sequence ID" value="KAJ5110954.1"/>
    <property type="molecule type" value="Genomic_DNA"/>
</dbReference>
<dbReference type="RefSeq" id="XP_056479024.1">
    <property type="nucleotide sequence ID" value="XM_056613983.1"/>
</dbReference>
<protein>
    <submittedName>
        <fullName evidence="1">Uncharacterized protein</fullName>
    </submittedName>
</protein>
<dbReference type="Proteomes" id="UP001149074">
    <property type="component" value="Unassembled WGS sequence"/>
</dbReference>
<reference evidence="1" key="1">
    <citation type="submission" date="2022-11" db="EMBL/GenBank/DDBJ databases">
        <authorList>
            <person name="Petersen C."/>
        </authorList>
    </citation>
    <scope>NUCLEOTIDE SEQUENCE</scope>
    <source>
        <strain evidence="1">IBT 30761</strain>
    </source>
</reference>
<proteinExistence type="predicted"/>
<evidence type="ECO:0000313" key="1">
    <source>
        <dbReference type="EMBL" id="KAJ5110954.1"/>
    </source>
</evidence>
<keyword evidence="2" id="KW-1185">Reference proteome</keyword>
<evidence type="ECO:0000313" key="2">
    <source>
        <dbReference type="Proteomes" id="UP001149074"/>
    </source>
</evidence>
<dbReference type="GeneID" id="81352962"/>
<dbReference type="AlphaFoldDB" id="A0A9W9KLA8"/>
<organism evidence="1 2">
    <name type="scientific">Penicillium argentinense</name>
    <dbReference type="NCBI Taxonomy" id="1131581"/>
    <lineage>
        <taxon>Eukaryota</taxon>
        <taxon>Fungi</taxon>
        <taxon>Dikarya</taxon>
        <taxon>Ascomycota</taxon>
        <taxon>Pezizomycotina</taxon>
        <taxon>Eurotiomycetes</taxon>
        <taxon>Eurotiomycetidae</taxon>
        <taxon>Eurotiales</taxon>
        <taxon>Aspergillaceae</taxon>
        <taxon>Penicillium</taxon>
    </lineage>
</organism>
<gene>
    <name evidence="1" type="ORF">N7532_001489</name>
</gene>
<name>A0A9W9KLA8_9EURO</name>
<sequence length="173" mass="19452">MDVGAAVSADSVVHDLSSSRTLAEGFRICYVPRAVPAFSSALPPIHLFCVRQDNRGLTVNTPLVLCVPAADIPSTGWTMRLSVCRATHPTRRPSQKATIWSHVRRYVSWFNRSIDAASRGQEEPTDELPMVPCDECAMLFAVTEFITPSGQHVLQCPYCRNRQLRRYYDERLN</sequence>
<comment type="caution">
    <text evidence="1">The sequence shown here is derived from an EMBL/GenBank/DDBJ whole genome shotgun (WGS) entry which is preliminary data.</text>
</comment>
<reference evidence="1" key="2">
    <citation type="journal article" date="2023" name="IMA Fungus">
        <title>Comparative genomic study of the Penicillium genus elucidates a diverse pangenome and 15 lateral gene transfer events.</title>
        <authorList>
            <person name="Petersen C."/>
            <person name="Sorensen T."/>
            <person name="Nielsen M.R."/>
            <person name="Sondergaard T.E."/>
            <person name="Sorensen J.L."/>
            <person name="Fitzpatrick D.A."/>
            <person name="Frisvad J.C."/>
            <person name="Nielsen K.L."/>
        </authorList>
    </citation>
    <scope>NUCLEOTIDE SEQUENCE</scope>
    <source>
        <strain evidence="1">IBT 30761</strain>
    </source>
</reference>